<dbReference type="AlphaFoldDB" id="A0A0C3DMQ7"/>
<dbReference type="HOGENOM" id="CLU_175751_0_0_1"/>
<accession>A0A0C3DMQ7</accession>
<name>A0A0C3DMQ7_9AGAM</name>
<gene>
    <name evidence="1" type="ORF">SCLCIDRAFT_130245</name>
</gene>
<dbReference type="OrthoDB" id="2674475at2759"/>
<protein>
    <submittedName>
        <fullName evidence="1">Uncharacterized protein</fullName>
    </submittedName>
</protein>
<dbReference type="STRING" id="1036808.A0A0C3DMQ7"/>
<dbReference type="Proteomes" id="UP000053989">
    <property type="component" value="Unassembled WGS sequence"/>
</dbReference>
<dbReference type="EMBL" id="KN822099">
    <property type="protein sequence ID" value="KIM57514.1"/>
    <property type="molecule type" value="Genomic_DNA"/>
</dbReference>
<feature type="non-terminal residue" evidence="1">
    <location>
        <position position="84"/>
    </location>
</feature>
<organism evidence="1 2">
    <name type="scientific">Scleroderma citrinum Foug A</name>
    <dbReference type="NCBI Taxonomy" id="1036808"/>
    <lineage>
        <taxon>Eukaryota</taxon>
        <taxon>Fungi</taxon>
        <taxon>Dikarya</taxon>
        <taxon>Basidiomycota</taxon>
        <taxon>Agaricomycotina</taxon>
        <taxon>Agaricomycetes</taxon>
        <taxon>Agaricomycetidae</taxon>
        <taxon>Boletales</taxon>
        <taxon>Sclerodermatineae</taxon>
        <taxon>Sclerodermataceae</taxon>
        <taxon>Scleroderma</taxon>
    </lineage>
</organism>
<sequence length="84" mass="9493">MIWESNSEFPGVRVFAQRMKDAILRAHDSIIAARVKQTVMANRKRKDVPFAKGDLVYLSTANLTLPKGHARKLAPKFIGPYKII</sequence>
<proteinExistence type="predicted"/>
<dbReference type="InParanoid" id="A0A0C3DMQ7"/>
<evidence type="ECO:0000313" key="1">
    <source>
        <dbReference type="EMBL" id="KIM57514.1"/>
    </source>
</evidence>
<reference evidence="1 2" key="1">
    <citation type="submission" date="2014-04" db="EMBL/GenBank/DDBJ databases">
        <authorList>
            <consortium name="DOE Joint Genome Institute"/>
            <person name="Kuo A."/>
            <person name="Kohler A."/>
            <person name="Nagy L.G."/>
            <person name="Floudas D."/>
            <person name="Copeland A."/>
            <person name="Barry K.W."/>
            <person name="Cichocki N."/>
            <person name="Veneault-Fourrey C."/>
            <person name="LaButti K."/>
            <person name="Lindquist E.A."/>
            <person name="Lipzen A."/>
            <person name="Lundell T."/>
            <person name="Morin E."/>
            <person name="Murat C."/>
            <person name="Sun H."/>
            <person name="Tunlid A."/>
            <person name="Henrissat B."/>
            <person name="Grigoriev I.V."/>
            <person name="Hibbett D.S."/>
            <person name="Martin F."/>
            <person name="Nordberg H.P."/>
            <person name="Cantor M.N."/>
            <person name="Hua S.X."/>
        </authorList>
    </citation>
    <scope>NUCLEOTIDE SEQUENCE [LARGE SCALE GENOMIC DNA]</scope>
    <source>
        <strain evidence="1 2">Foug A</strain>
    </source>
</reference>
<keyword evidence="2" id="KW-1185">Reference proteome</keyword>
<reference evidence="2" key="2">
    <citation type="submission" date="2015-01" db="EMBL/GenBank/DDBJ databases">
        <title>Evolutionary Origins and Diversification of the Mycorrhizal Mutualists.</title>
        <authorList>
            <consortium name="DOE Joint Genome Institute"/>
            <consortium name="Mycorrhizal Genomics Consortium"/>
            <person name="Kohler A."/>
            <person name="Kuo A."/>
            <person name="Nagy L.G."/>
            <person name="Floudas D."/>
            <person name="Copeland A."/>
            <person name="Barry K.W."/>
            <person name="Cichocki N."/>
            <person name="Veneault-Fourrey C."/>
            <person name="LaButti K."/>
            <person name="Lindquist E.A."/>
            <person name="Lipzen A."/>
            <person name="Lundell T."/>
            <person name="Morin E."/>
            <person name="Murat C."/>
            <person name="Riley R."/>
            <person name="Ohm R."/>
            <person name="Sun H."/>
            <person name="Tunlid A."/>
            <person name="Henrissat B."/>
            <person name="Grigoriev I.V."/>
            <person name="Hibbett D.S."/>
            <person name="Martin F."/>
        </authorList>
    </citation>
    <scope>NUCLEOTIDE SEQUENCE [LARGE SCALE GENOMIC DNA]</scope>
    <source>
        <strain evidence="2">Foug A</strain>
    </source>
</reference>
<evidence type="ECO:0000313" key="2">
    <source>
        <dbReference type="Proteomes" id="UP000053989"/>
    </source>
</evidence>